<dbReference type="AlphaFoldDB" id="A0AAV7RF48"/>
<comment type="caution">
    <text evidence="2">The sequence shown here is derived from an EMBL/GenBank/DDBJ whole genome shotgun (WGS) entry which is preliminary data.</text>
</comment>
<organism evidence="2 3">
    <name type="scientific">Pleurodeles waltl</name>
    <name type="common">Iberian ribbed newt</name>
    <dbReference type="NCBI Taxonomy" id="8319"/>
    <lineage>
        <taxon>Eukaryota</taxon>
        <taxon>Metazoa</taxon>
        <taxon>Chordata</taxon>
        <taxon>Craniata</taxon>
        <taxon>Vertebrata</taxon>
        <taxon>Euteleostomi</taxon>
        <taxon>Amphibia</taxon>
        <taxon>Batrachia</taxon>
        <taxon>Caudata</taxon>
        <taxon>Salamandroidea</taxon>
        <taxon>Salamandridae</taxon>
        <taxon>Pleurodelinae</taxon>
        <taxon>Pleurodeles</taxon>
    </lineage>
</organism>
<feature type="region of interest" description="Disordered" evidence="1">
    <location>
        <begin position="1"/>
        <end position="35"/>
    </location>
</feature>
<protein>
    <submittedName>
        <fullName evidence="2">Uncharacterized protein</fullName>
    </submittedName>
</protein>
<dbReference type="EMBL" id="JANPWB010000009">
    <property type="protein sequence ID" value="KAJ1150720.1"/>
    <property type="molecule type" value="Genomic_DNA"/>
</dbReference>
<accession>A0AAV7RF48</accession>
<name>A0AAV7RF48_PLEWA</name>
<evidence type="ECO:0000313" key="2">
    <source>
        <dbReference type="EMBL" id="KAJ1150720.1"/>
    </source>
</evidence>
<sequence length="79" mass="8419">MDSDSSKRRPPSQKPRLVHGADPSPTGATFPQPVRSCVDPRKASLAATNTTLIAASLRKLLLFQSETSSGLKAMKSVLL</sequence>
<proteinExistence type="predicted"/>
<gene>
    <name evidence="2" type="ORF">NDU88_003509</name>
</gene>
<evidence type="ECO:0000256" key="1">
    <source>
        <dbReference type="SAM" id="MobiDB-lite"/>
    </source>
</evidence>
<dbReference type="Proteomes" id="UP001066276">
    <property type="component" value="Chromosome 5"/>
</dbReference>
<keyword evidence="3" id="KW-1185">Reference proteome</keyword>
<evidence type="ECO:0000313" key="3">
    <source>
        <dbReference type="Proteomes" id="UP001066276"/>
    </source>
</evidence>
<reference evidence="2" key="1">
    <citation type="journal article" date="2022" name="bioRxiv">
        <title>Sequencing and chromosome-scale assembly of the giantPleurodeles waltlgenome.</title>
        <authorList>
            <person name="Brown T."/>
            <person name="Elewa A."/>
            <person name="Iarovenko S."/>
            <person name="Subramanian E."/>
            <person name="Araus A.J."/>
            <person name="Petzold A."/>
            <person name="Susuki M."/>
            <person name="Suzuki K.-i.T."/>
            <person name="Hayashi T."/>
            <person name="Toyoda A."/>
            <person name="Oliveira C."/>
            <person name="Osipova E."/>
            <person name="Leigh N.D."/>
            <person name="Simon A."/>
            <person name="Yun M.H."/>
        </authorList>
    </citation>
    <scope>NUCLEOTIDE SEQUENCE</scope>
    <source>
        <strain evidence="2">20211129_DDA</strain>
        <tissue evidence="2">Liver</tissue>
    </source>
</reference>